<feature type="compositionally biased region" description="Low complexity" evidence="7">
    <location>
        <begin position="1148"/>
        <end position="1165"/>
    </location>
</feature>
<feature type="compositionally biased region" description="Low complexity" evidence="7">
    <location>
        <begin position="648"/>
        <end position="658"/>
    </location>
</feature>
<feature type="compositionally biased region" description="Polar residues" evidence="7">
    <location>
        <begin position="200"/>
        <end position="227"/>
    </location>
</feature>
<dbReference type="PANTHER" id="PTHR14826:SF14">
    <property type="entry name" value="ANGIOMOTIN_C DOMAIN-CONTAINING PROTEIN"/>
    <property type="match status" value="1"/>
</dbReference>
<feature type="compositionally biased region" description="Polar residues" evidence="7">
    <location>
        <begin position="1576"/>
        <end position="1591"/>
    </location>
</feature>
<feature type="compositionally biased region" description="Polar residues" evidence="7">
    <location>
        <begin position="272"/>
        <end position="284"/>
    </location>
</feature>
<feature type="region of interest" description="Disordered" evidence="7">
    <location>
        <begin position="886"/>
        <end position="924"/>
    </location>
</feature>
<feature type="compositionally biased region" description="Polar residues" evidence="7">
    <location>
        <begin position="179"/>
        <end position="189"/>
    </location>
</feature>
<feature type="region of interest" description="Disordered" evidence="7">
    <location>
        <begin position="1139"/>
        <end position="1165"/>
    </location>
</feature>
<dbReference type="GO" id="GO:0030334">
    <property type="term" value="P:regulation of cell migration"/>
    <property type="evidence" value="ECO:0007669"/>
    <property type="project" value="TreeGrafter"/>
</dbReference>
<evidence type="ECO:0000259" key="8">
    <source>
        <dbReference type="Pfam" id="PF12240"/>
    </source>
</evidence>
<feature type="coiled-coil region" evidence="6">
    <location>
        <begin position="507"/>
        <end position="534"/>
    </location>
</feature>
<feature type="compositionally biased region" description="Low complexity" evidence="7">
    <location>
        <begin position="43"/>
        <end position="55"/>
    </location>
</feature>
<proteinExistence type="inferred from homology"/>
<feature type="compositionally biased region" description="Basic and acidic residues" evidence="7">
    <location>
        <begin position="1096"/>
        <end position="1109"/>
    </location>
</feature>
<dbReference type="PANTHER" id="PTHR14826">
    <property type="entry name" value="ANGIOMOTIN"/>
    <property type="match status" value="1"/>
</dbReference>
<dbReference type="STRING" id="7167.A0A182FG06"/>
<evidence type="ECO:0000256" key="5">
    <source>
        <dbReference type="ARBA" id="ARBA00023054"/>
    </source>
</evidence>
<dbReference type="VEuPathDB" id="VectorBase:AALB005448"/>
<feature type="coiled-coil region" evidence="6">
    <location>
        <begin position="563"/>
        <end position="634"/>
    </location>
</feature>
<feature type="compositionally biased region" description="Gly residues" evidence="7">
    <location>
        <begin position="1415"/>
        <end position="1437"/>
    </location>
</feature>
<feature type="region of interest" description="Disordered" evidence="7">
    <location>
        <begin position="90"/>
        <end position="109"/>
    </location>
</feature>
<feature type="compositionally biased region" description="Low complexity" evidence="7">
    <location>
        <begin position="889"/>
        <end position="921"/>
    </location>
</feature>
<keyword evidence="3" id="KW-0597">Phosphoprotein</keyword>
<dbReference type="VEuPathDB" id="VectorBase:AALB20_037663"/>
<dbReference type="InterPro" id="IPR024646">
    <property type="entry name" value="Angiomotin_C"/>
</dbReference>
<accession>A0A182FG06</accession>
<dbReference type="Pfam" id="PF12240">
    <property type="entry name" value="Angiomotin_C"/>
    <property type="match status" value="1"/>
</dbReference>
<feature type="compositionally biased region" description="Gly residues" evidence="7">
    <location>
        <begin position="1333"/>
        <end position="1345"/>
    </location>
</feature>
<evidence type="ECO:0000256" key="7">
    <source>
        <dbReference type="SAM" id="MobiDB-lite"/>
    </source>
</evidence>
<sequence length="1649" mass="171884">MSQSAGGGGGGGAGALRYSQYAPGAGVACPQQQQSTVGNKQQPSPAAAAAAASAASPGIGAPLVAMRQSSGSVVQQGQQQHHFMRPPMLVTSSGASMLPPGGGGAAATVGPQHTGGSTVTVAGSASTTNTASNGSGGLPKYPGADLSGSDTDVSTSNENLSREERYVLSHARVEPQGEENLQGNVTPVNELQGRYMGDKFSSNTSSDSTRYATPTGGSSRSISESRTGTMYSSGGGGGGGGPGAGLGNDGSSNRSSMAGGGGGGGSNRNSLKEPNSNRSSMDVSQSSYNTLIIHDDIYGGGGMNGSGVSAREYAGSPPPYMKKERPRSYGEACQVVMQEISEIPEEYLSQSHVLKHLAKEVKLLPGSGTTGVRSTRSASLARDTVMMAGEGGKQRHGARQHQQQPGSDGGADCKKQQHTDDHHHHQAGNGKLKSKSQPDLTRLYDIEPEELEALVKENHLLKQQLNNCYLKVAKSQKLEQEIANIYRVHEELVQSCDRRERLERAARTRLQQDCRRLQELNRAFRDQVEVYQSQLHASSDHQLGRTQQDVLISQLVNQNKSLVDANRRQCIELQAQNATLEEQRIHINVLDTALKRLEEECRQKQVYVERCAQLQHALQSLQNASERREQAERKLRIDYDHDLPPNRSGSSSTSSETTDNLKWQLREKDAQIMRLEAECSKLEQRNLEETNVRNVAKLAMERNSQETERILAEAKQEKIRYLDEAHAANRKVTELQTRLKLVENRLAEKDAMIRAYQGQKIYGGSTNSYGSYNLSTDSFALNPLGAYNSQPSYVDVSASSYDVVSATNGAGSLLDPSCVGPYVGATSAAVVASSYASSYGQNNNNNNPSFVQSSLNLPGGSSGSAVGSSVGLNGVVGGSGGGGGGGSATGCYSSPSSSSTTSNYCSSSTNYGSGTTTTGSSEHTIFDSKNYDAQRKSIDDQLKQLDEQLLNKVSELSMVEKQHQRSQRARALAMAKFKSAATASGGGGGSSGLGTSVTSSSANSSTDSNATEPDTASSHEELHAARRQILSAECPALVTYRWITRNAPGFFPLQRGLCCFPSLTTKKPIQSLLADEVSVLSANNSEAFLQNLTHLGTDRRSEQPQDREPPTGGAAVGVGGSTQNQQKADEMVLLEKQGRCSQKIRGGSNSSATTTTSTTSSTLSNLAHVSHTVGQNMTDISNIGGGGGGGSGGSAGGNKLTGGSGLRGSSLPPSALPRPPRSLKPPRKIEYGRLSDGGGPIGDDGTVGKQKKNRAATPPSPSAGGGGHSSPKDMFGASMKRPSAVGGREYSPAKGSGGYGELKDTLQLTKDYGAGGGGSLRHKSYGSMNAVTTGGGSSGGGGVKFGFGSVKSGGPVSGSGLSGADFSKVDYPSTRNYQRLEEPHHTGSSSSQSRKSSGDSGTLKRSLLPNVRKLSGGGGGGGGGGGTQQIMTKGGGSRDSLNSASSESNHSTPGGSGPGGLSRSSPLRTVPSGYQHTMGGYHGQPQSQPHNRTPPPRFIHHQQSTSAESTKSNYTVSTSSSAGTAPVQAHGYFSKFSSQSVSPGRTIPPTTGQRNPATQPKSSCSLPSSSVLHAAVNSSATSAIGQSTTASLPPKPVLEKQLSASGSATNGGSPSNNTTTTNTGSSSSNQQQRRGNSLARVGNKYRIQF</sequence>
<evidence type="ECO:0000313" key="10">
    <source>
        <dbReference type="Proteomes" id="UP000069272"/>
    </source>
</evidence>
<dbReference type="GO" id="GO:0005886">
    <property type="term" value="C:plasma membrane"/>
    <property type="evidence" value="ECO:0007669"/>
    <property type="project" value="TreeGrafter"/>
</dbReference>
<dbReference type="InterPro" id="IPR009114">
    <property type="entry name" value="Angiomotin"/>
</dbReference>
<evidence type="ECO:0000256" key="6">
    <source>
        <dbReference type="SAM" id="Coils"/>
    </source>
</evidence>
<feature type="compositionally biased region" description="Low complexity" evidence="7">
    <location>
        <begin position="123"/>
        <end position="133"/>
    </location>
</feature>
<feature type="compositionally biased region" description="Low complexity" evidence="7">
    <location>
        <begin position="1438"/>
        <end position="1453"/>
    </location>
</feature>
<name>A0A182FG06_ANOAL</name>
<keyword evidence="4" id="KW-0965">Cell junction</keyword>
<dbReference type="GO" id="GO:0031410">
    <property type="term" value="C:cytoplasmic vesicle"/>
    <property type="evidence" value="ECO:0007669"/>
    <property type="project" value="TreeGrafter"/>
</dbReference>
<evidence type="ECO:0000256" key="4">
    <source>
        <dbReference type="ARBA" id="ARBA00022949"/>
    </source>
</evidence>
<keyword evidence="10" id="KW-1185">Reference proteome</keyword>
<organism evidence="9 10">
    <name type="scientific">Anopheles albimanus</name>
    <name type="common">New world malaria mosquito</name>
    <dbReference type="NCBI Taxonomy" id="7167"/>
    <lineage>
        <taxon>Eukaryota</taxon>
        <taxon>Metazoa</taxon>
        <taxon>Ecdysozoa</taxon>
        <taxon>Arthropoda</taxon>
        <taxon>Hexapoda</taxon>
        <taxon>Insecta</taxon>
        <taxon>Pterygota</taxon>
        <taxon>Neoptera</taxon>
        <taxon>Endopterygota</taxon>
        <taxon>Diptera</taxon>
        <taxon>Nematocera</taxon>
        <taxon>Culicoidea</taxon>
        <taxon>Culicidae</taxon>
        <taxon>Anophelinae</taxon>
        <taxon>Anopheles</taxon>
    </lineage>
</organism>
<feature type="region of interest" description="Disordered" evidence="7">
    <location>
        <begin position="123"/>
        <end position="284"/>
    </location>
</feature>
<feature type="region of interest" description="Disordered" evidence="7">
    <location>
        <begin position="30"/>
        <end position="55"/>
    </location>
</feature>
<feature type="region of interest" description="Disordered" evidence="7">
    <location>
        <begin position="390"/>
        <end position="436"/>
    </location>
</feature>
<feature type="compositionally biased region" description="Low complexity" evidence="7">
    <location>
        <begin position="1387"/>
        <end position="1401"/>
    </location>
</feature>
<evidence type="ECO:0000313" key="9">
    <source>
        <dbReference type="EnsemblMetazoa" id="AALB005448-PA"/>
    </source>
</evidence>
<feature type="compositionally biased region" description="Gly residues" evidence="7">
    <location>
        <begin position="1183"/>
        <end position="1206"/>
    </location>
</feature>
<protein>
    <submittedName>
        <fullName evidence="9">Angiomotin_C domain-containing protein</fullName>
    </submittedName>
</protein>
<feature type="compositionally biased region" description="Polar residues" evidence="7">
    <location>
        <begin position="1501"/>
        <end position="1523"/>
    </location>
</feature>
<feature type="compositionally biased region" description="Low complexity" evidence="7">
    <location>
        <begin position="993"/>
        <end position="1011"/>
    </location>
</feature>
<keyword evidence="5 6" id="KW-0175">Coiled coil</keyword>
<feature type="region of interest" description="Disordered" evidence="7">
    <location>
        <begin position="636"/>
        <end position="661"/>
    </location>
</feature>
<dbReference type="InterPro" id="IPR051747">
    <property type="entry name" value="Angiomotin-like"/>
</dbReference>
<feature type="region of interest" description="Disordered" evidence="7">
    <location>
        <begin position="1177"/>
        <end position="1649"/>
    </location>
</feature>
<dbReference type="GO" id="GO:0005923">
    <property type="term" value="C:bicellular tight junction"/>
    <property type="evidence" value="ECO:0007669"/>
    <property type="project" value="TreeGrafter"/>
</dbReference>
<feature type="region of interest" description="Disordered" evidence="7">
    <location>
        <begin position="1096"/>
        <end position="1125"/>
    </location>
</feature>
<feature type="compositionally biased region" description="Basic and acidic residues" evidence="7">
    <location>
        <begin position="160"/>
        <end position="175"/>
    </location>
</feature>
<comment type="subcellular location">
    <subcellularLocation>
        <location evidence="1">Cell junction</location>
    </subcellularLocation>
</comment>
<feature type="compositionally biased region" description="Polar residues" evidence="7">
    <location>
        <begin position="1535"/>
        <end position="1561"/>
    </location>
</feature>
<feature type="compositionally biased region" description="Polar residues" evidence="7">
    <location>
        <begin position="148"/>
        <end position="159"/>
    </location>
</feature>
<feature type="compositionally biased region" description="Gly residues" evidence="7">
    <location>
        <begin position="233"/>
        <end position="248"/>
    </location>
</feature>
<dbReference type="EnsemblMetazoa" id="AALB005448-RA">
    <property type="protein sequence ID" value="AALB005448-PA"/>
    <property type="gene ID" value="AALB005448"/>
</dbReference>
<dbReference type="Proteomes" id="UP000069272">
    <property type="component" value="Chromosome 3L"/>
</dbReference>
<evidence type="ECO:0000256" key="1">
    <source>
        <dbReference type="ARBA" id="ARBA00004282"/>
    </source>
</evidence>
<dbReference type="GO" id="GO:0030036">
    <property type="term" value="P:actin cytoskeleton organization"/>
    <property type="evidence" value="ECO:0007669"/>
    <property type="project" value="TreeGrafter"/>
</dbReference>
<feature type="compositionally biased region" description="Polar residues" evidence="7">
    <location>
        <begin position="30"/>
        <end position="42"/>
    </location>
</feature>
<comment type="similarity">
    <text evidence="2">Belongs to the angiomotin family.</text>
</comment>
<feature type="region of interest" description="Disordered" evidence="7">
    <location>
        <begin position="981"/>
        <end position="1022"/>
    </location>
</feature>
<evidence type="ECO:0000256" key="2">
    <source>
        <dbReference type="ARBA" id="ARBA00010300"/>
    </source>
</evidence>
<feature type="compositionally biased region" description="Low complexity" evidence="7">
    <location>
        <begin position="1603"/>
        <end position="1637"/>
    </location>
</feature>
<reference evidence="9 10" key="1">
    <citation type="journal article" date="2017" name="G3 (Bethesda)">
        <title>The Physical Genome Mapping of Anopheles albimanus Corrected Scaffold Misassemblies and Identified Interarm Rearrangements in Genus Anopheles.</title>
        <authorList>
            <person name="Artemov G.N."/>
            <person name="Peery A.N."/>
            <person name="Jiang X."/>
            <person name="Tu Z."/>
            <person name="Stegniy V.N."/>
            <person name="Sharakhova M.V."/>
            <person name="Sharakhov I.V."/>
        </authorList>
    </citation>
    <scope>NUCLEOTIDE SEQUENCE [LARGE SCALE GENOMIC DNA]</scope>
    <source>
        <strain evidence="9 10">ALBI9_A</strain>
    </source>
</reference>
<feature type="compositionally biased region" description="Basic and acidic residues" evidence="7">
    <location>
        <begin position="411"/>
        <end position="423"/>
    </location>
</feature>
<feature type="domain" description="Angiomotin C-terminal" evidence="8">
    <location>
        <begin position="607"/>
        <end position="757"/>
    </location>
</feature>
<feature type="coiled-coil region" evidence="6">
    <location>
        <begin position="928"/>
        <end position="962"/>
    </location>
</feature>
<reference evidence="9" key="2">
    <citation type="submission" date="2022-08" db="UniProtKB">
        <authorList>
            <consortium name="EnsemblMetazoa"/>
        </authorList>
    </citation>
    <scope>IDENTIFICATION</scope>
    <source>
        <strain evidence="9">STECLA/ALBI9_A</strain>
    </source>
</reference>
<evidence type="ECO:0000256" key="3">
    <source>
        <dbReference type="ARBA" id="ARBA00022553"/>
    </source>
</evidence>
<feature type="compositionally biased region" description="Pro residues" evidence="7">
    <location>
        <begin position="1214"/>
        <end position="1223"/>
    </location>
</feature>
<dbReference type="PRINTS" id="PR01807">
    <property type="entry name" value="ANGIOMOTIN"/>
</dbReference>